<dbReference type="OrthoDB" id="9803207at2"/>
<dbReference type="Proteomes" id="UP000050454">
    <property type="component" value="Unassembled WGS sequence"/>
</dbReference>
<dbReference type="AlphaFoldDB" id="A0A0P7BCG9"/>
<evidence type="ECO:0000313" key="1">
    <source>
        <dbReference type="EMBL" id="KPM48274.1"/>
    </source>
</evidence>
<dbReference type="STRING" id="1605367.AFM12_06355"/>
<dbReference type="Pfam" id="PF11236">
    <property type="entry name" value="DUF3037"/>
    <property type="match status" value="1"/>
</dbReference>
<dbReference type="RefSeq" id="WP_055145481.1">
    <property type="nucleotide sequence ID" value="NZ_JXSZ01000006.1"/>
</dbReference>
<organism evidence="1 2">
    <name type="scientific">Jiulongibacter sediminis</name>
    <dbReference type="NCBI Taxonomy" id="1605367"/>
    <lineage>
        <taxon>Bacteria</taxon>
        <taxon>Pseudomonadati</taxon>
        <taxon>Bacteroidota</taxon>
        <taxon>Cytophagia</taxon>
        <taxon>Cytophagales</taxon>
        <taxon>Leadbetterellaceae</taxon>
        <taxon>Jiulongibacter</taxon>
    </lineage>
</organism>
<dbReference type="EMBL" id="LGTQ01000006">
    <property type="protein sequence ID" value="KPM48274.1"/>
    <property type="molecule type" value="Genomic_DNA"/>
</dbReference>
<gene>
    <name evidence="1" type="ORF">AFM12_06355</name>
</gene>
<protein>
    <recommendedName>
        <fullName evidence="3">DUF3037 domain-containing protein</fullName>
    </recommendedName>
</protein>
<comment type="caution">
    <text evidence="1">The sequence shown here is derived from an EMBL/GenBank/DDBJ whole genome shotgun (WGS) entry which is preliminary data.</text>
</comment>
<reference evidence="1 2" key="1">
    <citation type="submission" date="2015-07" db="EMBL/GenBank/DDBJ databases">
        <title>The draft genome sequence of Leadbetterella sp. JN14-9.</title>
        <authorList>
            <person name="Liu Y."/>
            <person name="Du J."/>
            <person name="Shao Z."/>
        </authorList>
    </citation>
    <scope>NUCLEOTIDE SEQUENCE [LARGE SCALE GENOMIC DNA]</scope>
    <source>
        <strain evidence="1 2">JN14-9</strain>
    </source>
</reference>
<name>A0A0P7BCG9_9BACT</name>
<dbReference type="InterPro" id="IPR021398">
    <property type="entry name" value="DUF3037"/>
</dbReference>
<keyword evidence="2" id="KW-1185">Reference proteome</keyword>
<evidence type="ECO:0008006" key="3">
    <source>
        <dbReference type="Google" id="ProtNLM"/>
    </source>
</evidence>
<evidence type="ECO:0000313" key="2">
    <source>
        <dbReference type="Proteomes" id="UP000050454"/>
    </source>
</evidence>
<proteinExistence type="predicted"/>
<sequence>MPDKQVYEYAIVRFYPQVERGECMNVGVVLFCKAMRFLGFRYAVDENKFSSFSKHHTLEDVKQNLDAFQKIVKGEKDSGLIGEQDMASRFRWLTAKRSTIIQASEIHPGYTENPKKTLDRIFEEMVL</sequence>
<accession>A0A0P7BCG9</accession>